<gene>
    <name evidence="2" type="ORF">G5U70_004447</name>
</gene>
<feature type="compositionally biased region" description="Basic residues" evidence="1">
    <location>
        <begin position="7"/>
        <end position="17"/>
    </location>
</feature>
<evidence type="ECO:0000256" key="1">
    <source>
        <dbReference type="SAM" id="MobiDB-lite"/>
    </source>
</evidence>
<dbReference type="RefSeq" id="WP_166418723.1">
    <property type="nucleotide sequence ID" value="NZ_JAQSMY010000070.1"/>
</dbReference>
<feature type="region of interest" description="Disordered" evidence="1">
    <location>
        <begin position="1"/>
        <end position="34"/>
    </location>
</feature>
<reference evidence="2" key="1">
    <citation type="journal article" date="2018" name="Genome Biol.">
        <title>SKESA: strategic k-mer extension for scrupulous assemblies.</title>
        <authorList>
            <person name="Souvorov A."/>
            <person name="Agarwala R."/>
            <person name="Lipman D.J."/>
        </authorList>
    </citation>
    <scope>NUCLEOTIDE SEQUENCE</scope>
    <source>
        <strain evidence="2">MA.SARB47</strain>
    </source>
</reference>
<sequence length="89" mass="9874">MLPSQKGVKRPRGKSLTRKPSESGLKGYYHTMPTDTKMPDGLGIIHDGRDVPGGYMSVGHSTVFPTRDMTTDEFNKLLASFPWEYGGKE</sequence>
<accession>A0A753ZK06</accession>
<organism evidence="2">
    <name type="scientific">Salmonella enterica</name>
    <name type="common">Salmonella choleraesuis</name>
    <dbReference type="NCBI Taxonomy" id="28901"/>
    <lineage>
        <taxon>Bacteria</taxon>
        <taxon>Pseudomonadati</taxon>
        <taxon>Pseudomonadota</taxon>
        <taxon>Gammaproteobacteria</taxon>
        <taxon>Enterobacterales</taxon>
        <taxon>Enterobacteriaceae</taxon>
        <taxon>Salmonella</taxon>
    </lineage>
</organism>
<protein>
    <submittedName>
        <fullName evidence="2">Uncharacterized protein</fullName>
    </submittedName>
</protein>
<dbReference type="EMBL" id="DAAWMC010000019">
    <property type="protein sequence ID" value="HAF8519107.1"/>
    <property type="molecule type" value="Genomic_DNA"/>
</dbReference>
<evidence type="ECO:0000313" key="2">
    <source>
        <dbReference type="EMBL" id="HAF8519107.1"/>
    </source>
</evidence>
<name>A0A753ZK06_SALER</name>
<proteinExistence type="predicted"/>
<reference evidence="2" key="2">
    <citation type="submission" date="2020-02" db="EMBL/GenBank/DDBJ databases">
        <authorList>
            <consortium name="NCBI Pathogen Detection Project"/>
        </authorList>
    </citation>
    <scope>NUCLEOTIDE SEQUENCE</scope>
    <source>
        <strain evidence="2">MA.SARB47</strain>
    </source>
</reference>
<comment type="caution">
    <text evidence="2">The sequence shown here is derived from an EMBL/GenBank/DDBJ whole genome shotgun (WGS) entry which is preliminary data.</text>
</comment>
<dbReference type="AlphaFoldDB" id="A0A753ZK06"/>